<dbReference type="InterPro" id="IPR051682">
    <property type="entry name" value="Mito_Persulfide_Diox"/>
</dbReference>
<dbReference type="PANTHER" id="PTHR43084">
    <property type="entry name" value="PERSULFIDE DIOXYGENASE ETHE1"/>
    <property type="match status" value="1"/>
</dbReference>
<dbReference type="CDD" id="cd07724">
    <property type="entry name" value="POD-like_MBL-fold"/>
    <property type="match status" value="1"/>
</dbReference>
<keyword evidence="1" id="KW-0479">Metal-binding</keyword>
<accession>A0ABX8ZD57</accession>
<name>A0ABX8ZD57_9NEIS</name>
<dbReference type="SUPFAM" id="SSF56281">
    <property type="entry name" value="Metallo-hydrolase/oxidoreductase"/>
    <property type="match status" value="1"/>
</dbReference>
<dbReference type="Proteomes" id="UP000825679">
    <property type="component" value="Chromosome"/>
</dbReference>
<dbReference type="RefSeq" id="WP_221007748.1">
    <property type="nucleotide sequence ID" value="NZ_CP081150.1"/>
</dbReference>
<keyword evidence="4" id="KW-1185">Reference proteome</keyword>
<feature type="domain" description="Metallo-beta-lactamase" evidence="2">
    <location>
        <begin position="17"/>
        <end position="207"/>
    </location>
</feature>
<evidence type="ECO:0000259" key="2">
    <source>
        <dbReference type="SMART" id="SM00849"/>
    </source>
</evidence>
<dbReference type="EMBL" id="CP081150">
    <property type="protein sequence ID" value="QZA79229.1"/>
    <property type="molecule type" value="Genomic_DNA"/>
</dbReference>
<evidence type="ECO:0000313" key="3">
    <source>
        <dbReference type="EMBL" id="QZA79229.1"/>
    </source>
</evidence>
<organism evidence="3 4">
    <name type="scientific">Deefgea tanakiae</name>
    <dbReference type="NCBI Taxonomy" id="2865840"/>
    <lineage>
        <taxon>Bacteria</taxon>
        <taxon>Pseudomonadati</taxon>
        <taxon>Pseudomonadota</taxon>
        <taxon>Betaproteobacteria</taxon>
        <taxon>Neisseriales</taxon>
        <taxon>Chitinibacteraceae</taxon>
        <taxon>Deefgea</taxon>
    </lineage>
</organism>
<dbReference type="SMART" id="SM00849">
    <property type="entry name" value="Lactamase_B"/>
    <property type="match status" value="1"/>
</dbReference>
<dbReference type="Pfam" id="PF00753">
    <property type="entry name" value="Lactamase_B"/>
    <property type="match status" value="1"/>
</dbReference>
<protein>
    <submittedName>
        <fullName evidence="3">MBL fold metallo-hydrolase</fullName>
    </submittedName>
</protein>
<proteinExistence type="predicted"/>
<dbReference type="Gene3D" id="3.60.15.10">
    <property type="entry name" value="Ribonuclease Z/Hydroxyacylglutathione hydrolase-like"/>
    <property type="match status" value="1"/>
</dbReference>
<sequence length="290" mass="32238">MNHYPANVRAFFDPATFTFTYLVYDQVGGRAAIIDPVLDYDVKSGRTSTHNAQQVVEAVQALKLTVDWILETHAHADHVSGAAWLQSQIGGKIAIGKGIDQVQKIFKPVFDLESDFATDGRQFDHLFEKNEEWGIGQLTAKALFVPGHTPADMAYLIGDALFVGDTIFMPDVGTARCDFPGGDAGTLYDSVQQLYALPGDTRVFVCHDYLPVDRAEYQWETTVAAQKQHNVHIRMDTSRENFIALRQTRDKTLAMPALILPSIQINIRAGHLPPADENGKRFLKIPLNVL</sequence>
<dbReference type="PANTHER" id="PTHR43084:SF1">
    <property type="entry name" value="PERSULFIDE DIOXYGENASE ETHE1, MITOCHONDRIAL"/>
    <property type="match status" value="1"/>
</dbReference>
<evidence type="ECO:0000256" key="1">
    <source>
        <dbReference type="ARBA" id="ARBA00022723"/>
    </source>
</evidence>
<reference evidence="3 4" key="1">
    <citation type="submission" date="2021-08" db="EMBL/GenBank/DDBJ databases">
        <title>complete genome sequencing of Deefgea sp. D25.</title>
        <authorList>
            <person name="Bae J.-W."/>
            <person name="Gim D.-H."/>
        </authorList>
    </citation>
    <scope>NUCLEOTIDE SEQUENCE [LARGE SCALE GENOMIC DNA]</scope>
    <source>
        <strain evidence="3 4">D25</strain>
    </source>
</reference>
<dbReference type="InterPro" id="IPR036866">
    <property type="entry name" value="RibonucZ/Hydroxyglut_hydro"/>
</dbReference>
<gene>
    <name evidence="3" type="ORF">K4H28_07490</name>
</gene>
<dbReference type="InterPro" id="IPR001279">
    <property type="entry name" value="Metallo-B-lactamas"/>
</dbReference>
<dbReference type="InterPro" id="IPR044528">
    <property type="entry name" value="POD-like_MBL-fold"/>
</dbReference>
<evidence type="ECO:0000313" key="4">
    <source>
        <dbReference type="Proteomes" id="UP000825679"/>
    </source>
</evidence>